<reference evidence="1 2" key="1">
    <citation type="submission" date="2015-04" db="EMBL/GenBank/DDBJ databases">
        <authorList>
            <person name="Syromyatnikov M.Y."/>
            <person name="Popov V.N."/>
        </authorList>
    </citation>
    <scope>NUCLEOTIDE SEQUENCE [LARGE SCALE GENOMIC DNA]</scope>
</reference>
<proteinExistence type="predicted"/>
<dbReference type="AlphaFoldDB" id="A0A1J1IEZ7"/>
<name>A0A1J1IEZ7_9DIPT</name>
<organism evidence="1 2">
    <name type="scientific">Clunio marinus</name>
    <dbReference type="NCBI Taxonomy" id="568069"/>
    <lineage>
        <taxon>Eukaryota</taxon>
        <taxon>Metazoa</taxon>
        <taxon>Ecdysozoa</taxon>
        <taxon>Arthropoda</taxon>
        <taxon>Hexapoda</taxon>
        <taxon>Insecta</taxon>
        <taxon>Pterygota</taxon>
        <taxon>Neoptera</taxon>
        <taxon>Endopterygota</taxon>
        <taxon>Diptera</taxon>
        <taxon>Nematocera</taxon>
        <taxon>Chironomoidea</taxon>
        <taxon>Chironomidae</taxon>
        <taxon>Clunio</taxon>
    </lineage>
</organism>
<accession>A0A1J1IEZ7</accession>
<evidence type="ECO:0000313" key="2">
    <source>
        <dbReference type="Proteomes" id="UP000183832"/>
    </source>
</evidence>
<keyword evidence="2" id="KW-1185">Reference proteome</keyword>
<evidence type="ECO:0000313" key="1">
    <source>
        <dbReference type="EMBL" id="CRK97017.1"/>
    </source>
</evidence>
<dbReference type="Proteomes" id="UP000183832">
    <property type="component" value="Unassembled WGS sequence"/>
</dbReference>
<dbReference type="EMBL" id="CVRI01000045">
    <property type="protein sequence ID" value="CRK97017.1"/>
    <property type="molecule type" value="Genomic_DNA"/>
</dbReference>
<protein>
    <submittedName>
        <fullName evidence="1">CLUMA_CG010403, isoform A</fullName>
    </submittedName>
</protein>
<gene>
    <name evidence="1" type="ORF">CLUMA_CG010403</name>
</gene>
<sequence>MEVFSVHAFVFTIISSYSKLKKKMLKVYISLVLPFLLLQLQSFKVHEGKVDMRLLSGLDEPNDLRDSIDDDATATEEKEKENHPTW</sequence>